<accession>A0ABQ4T3Z3</accession>
<evidence type="ECO:0008006" key="3">
    <source>
        <dbReference type="Google" id="ProtNLM"/>
    </source>
</evidence>
<dbReference type="EMBL" id="BPQR01000085">
    <property type="protein sequence ID" value="GJE08739.1"/>
    <property type="molecule type" value="Genomic_DNA"/>
</dbReference>
<evidence type="ECO:0000313" key="2">
    <source>
        <dbReference type="Proteomes" id="UP001055102"/>
    </source>
</evidence>
<keyword evidence="2" id="KW-1185">Reference proteome</keyword>
<reference evidence="1" key="1">
    <citation type="journal article" date="2021" name="Front. Microbiol.">
        <title>Comprehensive Comparative Genomics and Phenotyping of Methylobacterium Species.</title>
        <authorList>
            <person name="Alessa O."/>
            <person name="Ogura Y."/>
            <person name="Fujitani Y."/>
            <person name="Takami H."/>
            <person name="Hayashi T."/>
            <person name="Sahin N."/>
            <person name="Tani A."/>
        </authorList>
    </citation>
    <scope>NUCLEOTIDE SEQUENCE</scope>
    <source>
        <strain evidence="1">LMG 23639</strain>
    </source>
</reference>
<proteinExistence type="predicted"/>
<dbReference type="Proteomes" id="UP001055102">
    <property type="component" value="Unassembled WGS sequence"/>
</dbReference>
<reference evidence="1" key="2">
    <citation type="submission" date="2021-08" db="EMBL/GenBank/DDBJ databases">
        <authorList>
            <person name="Tani A."/>
            <person name="Ola A."/>
            <person name="Ogura Y."/>
            <person name="Katsura K."/>
            <person name="Hayashi T."/>
        </authorList>
    </citation>
    <scope>NUCLEOTIDE SEQUENCE</scope>
    <source>
        <strain evidence="1">LMG 23639</strain>
    </source>
</reference>
<protein>
    <recommendedName>
        <fullName evidence="3">Secreted protein</fullName>
    </recommendedName>
</protein>
<organism evidence="1 2">
    <name type="scientific">Methylobacterium jeotgali</name>
    <dbReference type="NCBI Taxonomy" id="381630"/>
    <lineage>
        <taxon>Bacteria</taxon>
        <taxon>Pseudomonadati</taxon>
        <taxon>Pseudomonadota</taxon>
        <taxon>Alphaproteobacteria</taxon>
        <taxon>Hyphomicrobiales</taxon>
        <taxon>Methylobacteriaceae</taxon>
        <taxon>Methylobacterium</taxon>
    </lineage>
</organism>
<evidence type="ECO:0000313" key="1">
    <source>
        <dbReference type="EMBL" id="GJE08739.1"/>
    </source>
</evidence>
<name>A0ABQ4T3Z3_9HYPH</name>
<sequence length="75" mass="7432">MSTVTALPVTFAVLPARSLIASALVTVPLKADRSTVKRPSAATAAVVLWVPSLKLATACASASSPATVKATAPAS</sequence>
<gene>
    <name evidence="1" type="ORF">AOPFMNJM_4085</name>
</gene>
<comment type="caution">
    <text evidence="1">The sequence shown here is derived from an EMBL/GenBank/DDBJ whole genome shotgun (WGS) entry which is preliminary data.</text>
</comment>